<dbReference type="Gene3D" id="1.25.40.20">
    <property type="entry name" value="Ankyrin repeat-containing domain"/>
    <property type="match status" value="1"/>
</dbReference>
<organism evidence="1 2">
    <name type="scientific">Theobroma cacao</name>
    <name type="common">Cacao</name>
    <name type="synonym">Cocoa</name>
    <dbReference type="NCBI Taxonomy" id="3641"/>
    <lineage>
        <taxon>Eukaryota</taxon>
        <taxon>Viridiplantae</taxon>
        <taxon>Streptophyta</taxon>
        <taxon>Embryophyta</taxon>
        <taxon>Tracheophyta</taxon>
        <taxon>Spermatophyta</taxon>
        <taxon>Magnoliopsida</taxon>
        <taxon>eudicotyledons</taxon>
        <taxon>Gunneridae</taxon>
        <taxon>Pentapetalae</taxon>
        <taxon>rosids</taxon>
        <taxon>malvids</taxon>
        <taxon>Malvales</taxon>
        <taxon>Malvaceae</taxon>
        <taxon>Byttnerioideae</taxon>
        <taxon>Theobroma</taxon>
    </lineage>
</organism>
<dbReference type="InterPro" id="IPR002110">
    <property type="entry name" value="Ankyrin_rpt"/>
</dbReference>
<reference evidence="1 2" key="1">
    <citation type="journal article" date="2013" name="Genome Biol.">
        <title>The genome sequence of the most widely cultivated cacao type and its use to identify candidate genes regulating pod color.</title>
        <authorList>
            <person name="Motamayor J.C."/>
            <person name="Mockaitis K."/>
            <person name="Schmutz J."/>
            <person name="Haiminen N."/>
            <person name="Iii D.L."/>
            <person name="Cornejo O."/>
            <person name="Findley S.D."/>
            <person name="Zheng P."/>
            <person name="Utro F."/>
            <person name="Royaert S."/>
            <person name="Saski C."/>
            <person name="Jenkins J."/>
            <person name="Podicheti R."/>
            <person name="Zhao M."/>
            <person name="Scheffler B.E."/>
            <person name="Stack J.C."/>
            <person name="Feltus F.A."/>
            <person name="Mustiga G.M."/>
            <person name="Amores F."/>
            <person name="Phillips W."/>
            <person name="Marelli J.P."/>
            <person name="May G.D."/>
            <person name="Shapiro H."/>
            <person name="Ma J."/>
            <person name="Bustamante C.D."/>
            <person name="Schnell R.J."/>
            <person name="Main D."/>
            <person name="Gilbert D."/>
            <person name="Parida L."/>
            <person name="Kuhn D.N."/>
        </authorList>
    </citation>
    <scope>NUCLEOTIDE SEQUENCE [LARGE SCALE GENOMIC DNA]</scope>
    <source>
        <strain evidence="2">cv. Matina 1-6</strain>
    </source>
</reference>
<protein>
    <submittedName>
        <fullName evidence="1">Ankyrin repeat protein</fullName>
    </submittedName>
</protein>
<dbReference type="InterPro" id="IPR036770">
    <property type="entry name" value="Ankyrin_rpt-contain_sf"/>
</dbReference>
<proteinExistence type="predicted"/>
<name>A0A061FN46_THECC</name>
<dbReference type="HOGENOM" id="CLU_000134_47_2_1"/>
<evidence type="ECO:0000313" key="2">
    <source>
        <dbReference type="Proteomes" id="UP000026915"/>
    </source>
</evidence>
<dbReference type="Pfam" id="PF12796">
    <property type="entry name" value="Ank_2"/>
    <property type="match status" value="1"/>
</dbReference>
<dbReference type="SMART" id="SM00248">
    <property type="entry name" value="ANK"/>
    <property type="match status" value="2"/>
</dbReference>
<dbReference type="PANTHER" id="PTHR24128">
    <property type="entry name" value="HOMEOBOX PROTEIN WARIAI"/>
    <property type="match status" value="1"/>
</dbReference>
<dbReference type="OMA" id="DFIMEIM"/>
<keyword evidence="2" id="KW-1185">Reference proteome</keyword>
<gene>
    <name evidence="1" type="ORF">TCM_042907</name>
</gene>
<dbReference type="InParanoid" id="A0A061FN46"/>
<accession>A0A061FN46</accession>
<sequence>MDERYERLRRASQAGNIDALYALIREDAYLLEGIDQIPFFDTPLHIAAAAGHTDFIMEIMNLKLSLALKLNNDGFSPIHLVLQNGQEETVLDLLGMKKDLVLNLKKILKGLK</sequence>
<dbReference type="PANTHER" id="PTHR24128:SF46">
    <property type="entry name" value="ALPHA-LATROTOXIN-LHE1A-LIKE ISOFORM X1"/>
    <property type="match status" value="1"/>
</dbReference>
<dbReference type="AlphaFoldDB" id="A0A061FN46"/>
<dbReference type="Proteomes" id="UP000026915">
    <property type="component" value="Chromosome 10"/>
</dbReference>
<dbReference type="Gramene" id="EOY18313">
    <property type="protein sequence ID" value="EOY18313"/>
    <property type="gene ID" value="TCM_042907"/>
</dbReference>
<evidence type="ECO:0000313" key="1">
    <source>
        <dbReference type="EMBL" id="EOY18313.1"/>
    </source>
</evidence>
<dbReference type="eggNOG" id="KOG0504">
    <property type="taxonomic scope" value="Eukaryota"/>
</dbReference>
<dbReference type="SUPFAM" id="SSF48403">
    <property type="entry name" value="Ankyrin repeat"/>
    <property type="match status" value="1"/>
</dbReference>
<dbReference type="EMBL" id="CM001888">
    <property type="protein sequence ID" value="EOY18313.1"/>
    <property type="molecule type" value="Genomic_DNA"/>
</dbReference>